<comment type="caution">
    <text evidence="3">The sequence shown here is derived from an EMBL/GenBank/DDBJ whole genome shotgun (WGS) entry which is preliminary data.</text>
</comment>
<accession>A0A6L6J3C2</accession>
<reference evidence="3 4" key="1">
    <citation type="submission" date="2019-11" db="EMBL/GenBank/DDBJ databases">
        <authorList>
            <person name="Dong K."/>
        </authorList>
    </citation>
    <scope>NUCLEOTIDE SEQUENCE [LARGE SCALE GENOMIC DNA]</scope>
    <source>
        <strain evidence="3 4">DK608</strain>
    </source>
</reference>
<dbReference type="Pfam" id="PF01609">
    <property type="entry name" value="DDE_Tnp_1"/>
    <property type="match status" value="1"/>
</dbReference>
<dbReference type="NCBIfam" id="NF033580">
    <property type="entry name" value="transpos_IS5_3"/>
    <property type="match status" value="1"/>
</dbReference>
<dbReference type="InterPro" id="IPR002559">
    <property type="entry name" value="Transposase_11"/>
</dbReference>
<sequence>MPWTEAARREYRRAGARYASDMTDREWVLVAPFMPPARRLGRPRTTDLREVMNAILYIATTGCQWVQLPKDFPPYSTVQRYFYDWRDSGLLQTIRFALAMETRELEGREASPSAGVIDSQSVKTTESGGVCGFDAGKKVKGRKRHIVVDTIGLLFGLVVHAADIQDRDGAPAVLKSIRHSCPWLRHVFADGGYAGPKLRGALDRIGDWTLQIVKRSDTAKGFEVLPRRWVVERTFAWLGRCRRLAKDWEKSVASAEAWINVAHIRLTTRRLARFCYR</sequence>
<dbReference type="InterPro" id="IPR025161">
    <property type="entry name" value="IS402-like_dom"/>
</dbReference>
<dbReference type="Pfam" id="PF13340">
    <property type="entry name" value="DUF4096"/>
    <property type="match status" value="1"/>
</dbReference>
<dbReference type="GO" id="GO:0006313">
    <property type="term" value="P:DNA transposition"/>
    <property type="evidence" value="ECO:0007669"/>
    <property type="project" value="InterPro"/>
</dbReference>
<dbReference type="PANTHER" id="PTHR30007">
    <property type="entry name" value="PHP DOMAIN PROTEIN"/>
    <property type="match status" value="1"/>
</dbReference>
<evidence type="ECO:0000259" key="2">
    <source>
        <dbReference type="Pfam" id="PF13340"/>
    </source>
</evidence>
<dbReference type="RefSeq" id="WP_155046060.1">
    <property type="nucleotide sequence ID" value="NZ_WMIH01000028.1"/>
</dbReference>
<name>A0A6L6J3C2_9RHOB</name>
<dbReference type="Proteomes" id="UP000478740">
    <property type="component" value="Unassembled WGS sequence"/>
</dbReference>
<proteinExistence type="predicted"/>
<evidence type="ECO:0000313" key="4">
    <source>
        <dbReference type="Proteomes" id="UP000478740"/>
    </source>
</evidence>
<protein>
    <submittedName>
        <fullName evidence="3">IS5 family transposase</fullName>
    </submittedName>
</protein>
<dbReference type="EMBL" id="WMII01000028">
    <property type="protein sequence ID" value="MTH66348.1"/>
    <property type="molecule type" value="Genomic_DNA"/>
</dbReference>
<gene>
    <name evidence="3" type="ORF">GL284_18990</name>
</gene>
<feature type="domain" description="Transposase IS4-like" evidence="1">
    <location>
        <begin position="111"/>
        <end position="264"/>
    </location>
</feature>
<keyword evidence="4" id="KW-1185">Reference proteome</keyword>
<dbReference type="GO" id="GO:0003677">
    <property type="term" value="F:DNA binding"/>
    <property type="evidence" value="ECO:0007669"/>
    <property type="project" value="InterPro"/>
</dbReference>
<dbReference type="AlphaFoldDB" id="A0A6L6J3C2"/>
<evidence type="ECO:0000259" key="1">
    <source>
        <dbReference type="Pfam" id="PF01609"/>
    </source>
</evidence>
<dbReference type="GO" id="GO:0004803">
    <property type="term" value="F:transposase activity"/>
    <property type="evidence" value="ECO:0007669"/>
    <property type="project" value="InterPro"/>
</dbReference>
<evidence type="ECO:0000313" key="3">
    <source>
        <dbReference type="EMBL" id="MTH66348.1"/>
    </source>
</evidence>
<dbReference type="PANTHER" id="PTHR30007:SF0">
    <property type="entry name" value="TRANSPOSASE"/>
    <property type="match status" value="1"/>
</dbReference>
<organism evidence="3 4">
    <name type="scientific">Paracoccus shanxieyensis</name>
    <dbReference type="NCBI Taxonomy" id="2675752"/>
    <lineage>
        <taxon>Bacteria</taxon>
        <taxon>Pseudomonadati</taxon>
        <taxon>Pseudomonadota</taxon>
        <taxon>Alphaproteobacteria</taxon>
        <taxon>Rhodobacterales</taxon>
        <taxon>Paracoccaceae</taxon>
        <taxon>Paracoccus</taxon>
    </lineage>
</organism>
<feature type="domain" description="Insertion element IS402-like" evidence="2">
    <location>
        <begin position="22"/>
        <end position="94"/>
    </location>
</feature>